<feature type="domain" description="DUF6593" evidence="2">
    <location>
        <begin position="15"/>
        <end position="228"/>
    </location>
</feature>
<evidence type="ECO:0000256" key="1">
    <source>
        <dbReference type="SAM" id="MobiDB-lite"/>
    </source>
</evidence>
<evidence type="ECO:0000313" key="4">
    <source>
        <dbReference type="Proteomes" id="UP000772434"/>
    </source>
</evidence>
<dbReference type="OrthoDB" id="3360976at2759"/>
<evidence type="ECO:0000313" key="3">
    <source>
        <dbReference type="EMBL" id="KAF9064900.1"/>
    </source>
</evidence>
<proteinExistence type="predicted"/>
<accession>A0A9P5PMT8</accession>
<sequence>MSVNLYQLHGTFGDVINNTYCDAQGATVYTVHTSSVLTPTRTTTISKALHDSFPEHPRRETGISFADDSPTPLASGTSDALHGNSDVDAEPSTPEPASPRRGTGVRTNFMYIAQIEWGVFKSSKLRFGIGRYSGREVLVEEFFRKQGFGFWGRDRVFTGEDGKEYKWRLRATYAGLTLNDGSDTLIAVFHPKWPLFTKDGGRLEIFPRGQHMVDEIFVTFTYVERIRKARQLPSSASFPGPGGEMHLILHVTSS</sequence>
<reference evidence="3" key="1">
    <citation type="submission" date="2020-11" db="EMBL/GenBank/DDBJ databases">
        <authorList>
            <consortium name="DOE Joint Genome Institute"/>
            <person name="Ahrendt S."/>
            <person name="Riley R."/>
            <person name="Andreopoulos W."/>
            <person name="Labutti K."/>
            <person name="Pangilinan J."/>
            <person name="Ruiz-Duenas F.J."/>
            <person name="Barrasa J.M."/>
            <person name="Sanchez-Garcia M."/>
            <person name="Camarero S."/>
            <person name="Miyauchi S."/>
            <person name="Serrano A."/>
            <person name="Linde D."/>
            <person name="Babiker R."/>
            <person name="Drula E."/>
            <person name="Ayuso-Fernandez I."/>
            <person name="Pacheco R."/>
            <person name="Padilla G."/>
            <person name="Ferreira P."/>
            <person name="Barriuso J."/>
            <person name="Kellner H."/>
            <person name="Castanera R."/>
            <person name="Alfaro M."/>
            <person name="Ramirez L."/>
            <person name="Pisabarro A.G."/>
            <person name="Kuo A."/>
            <person name="Tritt A."/>
            <person name="Lipzen A."/>
            <person name="He G."/>
            <person name="Yan M."/>
            <person name="Ng V."/>
            <person name="Cullen D."/>
            <person name="Martin F."/>
            <person name="Rosso M.-N."/>
            <person name="Henrissat B."/>
            <person name="Hibbett D."/>
            <person name="Martinez A.T."/>
            <person name="Grigoriev I.V."/>
        </authorList>
    </citation>
    <scope>NUCLEOTIDE SEQUENCE</scope>
    <source>
        <strain evidence="3">AH 40177</strain>
    </source>
</reference>
<feature type="region of interest" description="Disordered" evidence="1">
    <location>
        <begin position="49"/>
        <end position="103"/>
    </location>
</feature>
<dbReference type="InterPro" id="IPR046528">
    <property type="entry name" value="DUF6593"/>
</dbReference>
<dbReference type="Pfam" id="PF20236">
    <property type="entry name" value="DUF6593"/>
    <property type="match status" value="1"/>
</dbReference>
<dbReference type="EMBL" id="JADNRY010000112">
    <property type="protein sequence ID" value="KAF9064900.1"/>
    <property type="molecule type" value="Genomic_DNA"/>
</dbReference>
<evidence type="ECO:0000259" key="2">
    <source>
        <dbReference type="Pfam" id="PF20236"/>
    </source>
</evidence>
<dbReference type="AlphaFoldDB" id="A0A9P5PMT8"/>
<keyword evidence="4" id="KW-1185">Reference proteome</keyword>
<feature type="compositionally biased region" description="Basic and acidic residues" evidence="1">
    <location>
        <begin position="49"/>
        <end position="61"/>
    </location>
</feature>
<organism evidence="3 4">
    <name type="scientific">Rhodocollybia butyracea</name>
    <dbReference type="NCBI Taxonomy" id="206335"/>
    <lineage>
        <taxon>Eukaryota</taxon>
        <taxon>Fungi</taxon>
        <taxon>Dikarya</taxon>
        <taxon>Basidiomycota</taxon>
        <taxon>Agaricomycotina</taxon>
        <taxon>Agaricomycetes</taxon>
        <taxon>Agaricomycetidae</taxon>
        <taxon>Agaricales</taxon>
        <taxon>Marasmiineae</taxon>
        <taxon>Omphalotaceae</taxon>
        <taxon>Rhodocollybia</taxon>
    </lineage>
</organism>
<gene>
    <name evidence="3" type="ORF">BDP27DRAFT_1366808</name>
</gene>
<protein>
    <recommendedName>
        <fullName evidence="2">DUF6593 domain-containing protein</fullName>
    </recommendedName>
</protein>
<comment type="caution">
    <text evidence="3">The sequence shown here is derived from an EMBL/GenBank/DDBJ whole genome shotgun (WGS) entry which is preliminary data.</text>
</comment>
<dbReference type="Proteomes" id="UP000772434">
    <property type="component" value="Unassembled WGS sequence"/>
</dbReference>
<name>A0A9P5PMT8_9AGAR</name>